<dbReference type="GO" id="GO:0080188">
    <property type="term" value="P:gene silencing by siRNA-directed DNA methylation"/>
    <property type="evidence" value="ECO:0007669"/>
    <property type="project" value="InterPro"/>
</dbReference>
<evidence type="ECO:0000313" key="4">
    <source>
        <dbReference type="Proteomes" id="UP000230069"/>
    </source>
</evidence>
<keyword evidence="4" id="KW-1185">Reference proteome</keyword>
<accession>A0A2G5C6E0</accession>
<proteinExistence type="predicted"/>
<evidence type="ECO:0000259" key="2">
    <source>
        <dbReference type="Pfam" id="PF03469"/>
    </source>
</evidence>
<dbReference type="PANTHER" id="PTHR21596:SF82">
    <property type="entry name" value="FACTOR OF DNA METHYLATION 5-LIKE"/>
    <property type="match status" value="1"/>
</dbReference>
<name>A0A2G5C6E0_AQUCA</name>
<dbReference type="STRING" id="218851.A0A2G5C6E0"/>
<feature type="coiled-coil region" evidence="1">
    <location>
        <begin position="66"/>
        <end position="146"/>
    </location>
</feature>
<dbReference type="InterPro" id="IPR005379">
    <property type="entry name" value="FDM1-5/IDN2_XH"/>
</dbReference>
<dbReference type="OrthoDB" id="1892195at2759"/>
<reference evidence="3 4" key="1">
    <citation type="submission" date="2017-09" db="EMBL/GenBank/DDBJ databases">
        <title>WGS assembly of Aquilegia coerulea Goldsmith.</title>
        <authorList>
            <person name="Hodges S."/>
            <person name="Kramer E."/>
            <person name="Nordborg M."/>
            <person name="Tomkins J."/>
            <person name="Borevitz J."/>
            <person name="Derieg N."/>
            <person name="Yan J."/>
            <person name="Mihaltcheva S."/>
            <person name="Hayes R.D."/>
            <person name="Rokhsar D."/>
        </authorList>
    </citation>
    <scope>NUCLEOTIDE SEQUENCE [LARGE SCALE GENOMIC DNA]</scope>
    <source>
        <strain evidence="4">cv. Goldsmith</strain>
    </source>
</reference>
<protein>
    <recommendedName>
        <fullName evidence="2">Factor of DNA methylation 1-5/IDN2 domain-containing protein</fullName>
    </recommendedName>
</protein>
<keyword evidence="1" id="KW-0175">Coiled coil</keyword>
<sequence>MVASSPAAVDSQLVNASFNDISGIENSAEVGNIPGTLRESYSRCVQENRQLKMEVGTQRMKLESCQDQSRLNQKKLNDEIKELKTRLYEMDGNLDMLSKQLEDKNDDMQHMESLNQVLMLKERINNSELQEARIELKSSLENVLSQHSLFGIKRMGELNSKPFRDVCMQKFSGEDLESISIELCSLWQENIKNQQWFPFKTIQMNGKCDEIIDDSDDKLKQLKDDWGEQVYKAVCVALSEINEYNPSTRCAVPEIWNFKEDRKASLKEVIGFLLKELNALEKAKHR</sequence>
<dbReference type="PANTHER" id="PTHR21596">
    <property type="entry name" value="RIBONUCLEASE P SUBUNIT P38"/>
    <property type="match status" value="1"/>
</dbReference>
<dbReference type="AlphaFoldDB" id="A0A2G5C6E0"/>
<evidence type="ECO:0000256" key="1">
    <source>
        <dbReference type="SAM" id="Coils"/>
    </source>
</evidence>
<dbReference type="InterPro" id="IPR045177">
    <property type="entry name" value="FDM1-5/IDN2"/>
</dbReference>
<dbReference type="InParanoid" id="A0A2G5C6E0"/>
<feature type="domain" description="Factor of DNA methylation 1-5/IDN2" evidence="2">
    <location>
        <begin position="153"/>
        <end position="281"/>
    </location>
</feature>
<evidence type="ECO:0000313" key="3">
    <source>
        <dbReference type="EMBL" id="PIA26839.1"/>
    </source>
</evidence>
<gene>
    <name evidence="3" type="ORF">AQUCO_08700016v1</name>
</gene>
<organism evidence="3 4">
    <name type="scientific">Aquilegia coerulea</name>
    <name type="common">Rocky mountain columbine</name>
    <dbReference type="NCBI Taxonomy" id="218851"/>
    <lineage>
        <taxon>Eukaryota</taxon>
        <taxon>Viridiplantae</taxon>
        <taxon>Streptophyta</taxon>
        <taxon>Embryophyta</taxon>
        <taxon>Tracheophyta</taxon>
        <taxon>Spermatophyta</taxon>
        <taxon>Magnoliopsida</taxon>
        <taxon>Ranunculales</taxon>
        <taxon>Ranunculaceae</taxon>
        <taxon>Thalictroideae</taxon>
        <taxon>Aquilegia</taxon>
    </lineage>
</organism>
<dbReference type="Proteomes" id="UP000230069">
    <property type="component" value="Unassembled WGS sequence"/>
</dbReference>
<dbReference type="EMBL" id="KZ305104">
    <property type="protein sequence ID" value="PIA26839.1"/>
    <property type="molecule type" value="Genomic_DNA"/>
</dbReference>
<dbReference type="Pfam" id="PF03469">
    <property type="entry name" value="XH"/>
    <property type="match status" value="1"/>
</dbReference>